<evidence type="ECO:0000313" key="2">
    <source>
        <dbReference type="Proteomes" id="UP000252792"/>
    </source>
</evidence>
<accession>A0A366J223</accession>
<protein>
    <recommendedName>
        <fullName evidence="3">RelB antitoxin of RelBE toxin-antitoxin system</fullName>
    </recommendedName>
</protein>
<keyword evidence="2" id="KW-1185">Reference proteome</keyword>
<proteinExistence type="predicted"/>
<dbReference type="AlphaFoldDB" id="A0A366J223"/>
<reference evidence="1 2" key="1">
    <citation type="submission" date="2018-06" db="EMBL/GenBank/DDBJ databases">
        <title>Genomic Encyclopedia of Type Strains, Phase III (KMG-III): the genomes of soil and plant-associated and newly described type strains.</title>
        <authorList>
            <person name="Whitman W."/>
        </authorList>
    </citation>
    <scope>NUCLEOTIDE SEQUENCE [LARGE SCALE GENOMIC DNA]</scope>
    <source>
        <strain evidence="1 2">CECT 7377</strain>
    </source>
</reference>
<evidence type="ECO:0008006" key="3">
    <source>
        <dbReference type="Google" id="ProtNLM"/>
    </source>
</evidence>
<dbReference type="OrthoDB" id="6485518at2"/>
<name>A0A366J223_9GAMM</name>
<organism evidence="1 2">
    <name type="scientific">Marinomonas rhizomae</name>
    <dbReference type="NCBI Taxonomy" id="491948"/>
    <lineage>
        <taxon>Bacteria</taxon>
        <taxon>Pseudomonadati</taxon>
        <taxon>Pseudomonadota</taxon>
        <taxon>Gammaproteobacteria</taxon>
        <taxon>Oceanospirillales</taxon>
        <taxon>Oceanospirillaceae</taxon>
        <taxon>Marinomonas</taxon>
    </lineage>
</organism>
<sequence length="61" mass="6981">MTSKMTFEADKRDDPISHDTWLTQQINTAFENMENGLAVFVSNEEANAQMEDFKAKIRARG</sequence>
<dbReference type="RefSeq" id="WP_113917426.1">
    <property type="nucleotide sequence ID" value="NZ_QNSE01000010.1"/>
</dbReference>
<dbReference type="EMBL" id="QNSE01000010">
    <property type="protein sequence ID" value="RBP81116.1"/>
    <property type="molecule type" value="Genomic_DNA"/>
</dbReference>
<evidence type="ECO:0000313" key="1">
    <source>
        <dbReference type="EMBL" id="RBP81116.1"/>
    </source>
</evidence>
<dbReference type="Proteomes" id="UP000252792">
    <property type="component" value="Unassembled WGS sequence"/>
</dbReference>
<gene>
    <name evidence="1" type="ORF">DFP80_11086</name>
</gene>
<comment type="caution">
    <text evidence="1">The sequence shown here is derived from an EMBL/GenBank/DDBJ whole genome shotgun (WGS) entry which is preliminary data.</text>
</comment>